<gene>
    <name evidence="4" type="ORF">D1614_15580</name>
</gene>
<organism evidence="4 5">
    <name type="scientific">Maribellus luteus</name>
    <dbReference type="NCBI Taxonomy" id="2305463"/>
    <lineage>
        <taxon>Bacteria</taxon>
        <taxon>Pseudomonadati</taxon>
        <taxon>Bacteroidota</taxon>
        <taxon>Bacteroidia</taxon>
        <taxon>Marinilabiliales</taxon>
        <taxon>Prolixibacteraceae</taxon>
        <taxon>Maribellus</taxon>
    </lineage>
</organism>
<keyword evidence="1" id="KW-0378">Hydrolase</keyword>
<name>A0A399SUW0_9BACT</name>
<dbReference type="OrthoDB" id="9816001at2"/>
<reference evidence="4 5" key="1">
    <citation type="submission" date="2018-08" db="EMBL/GenBank/DDBJ databases">
        <title>Pallidiluteibacterium maritimus gen. nov., sp. nov., isolated from coastal sediment.</title>
        <authorList>
            <person name="Zhou L.Y."/>
        </authorList>
    </citation>
    <scope>NUCLEOTIDE SEQUENCE [LARGE SCALE GENOMIC DNA]</scope>
    <source>
        <strain evidence="4 5">XSD2</strain>
    </source>
</reference>
<protein>
    <submittedName>
        <fullName evidence="4">Sialate O-acetylesterase</fullName>
    </submittedName>
</protein>
<sequence>MKRITQLTFTLLFSVLFFQATTAKVKLPAIVSSNMVLQRNTTVVLWGWADANQQLSIDASWLTTPLQVTADKDGNWQIEVKTNDSTDPQVIKISSSDTNITLDNVLFGEVWLCSGQSNMQQPLNGYPGEPTFEANKAIIHAANPNLRLFTANRKGSKTPLSDLEEYTGWEQAHAGNVRNFSAIAYFFGQQLQEILNVPVGMIHTSWGGSSVQAWISKEVISQYQQVDLEQTDITKSTNQIPTALYNAMIHPLIPYTIKGALWYQGESNRTEPEKYTELFPAMVKDWRARWGIGDFPFYYVQIAPYWYNDHKAYETNANSAFIREAQLKSADLIPNSGMAVTLDIGKEYSIHPPQKQEVAERLLYFALNQTYGYESVDCAGPAYDSKEEKDGGLLLHFKHAEMGLFTPTQLEGFEIAGPDKVFYPAQAKIVNRKDVLVTSDQVPTPVEVRYGWSNWLVGTLFDTNMLPASSFRTDNWSDATRAEVQEASK</sequence>
<dbReference type="EMBL" id="QWGR01000009">
    <property type="protein sequence ID" value="RIJ47178.1"/>
    <property type="molecule type" value="Genomic_DNA"/>
</dbReference>
<evidence type="ECO:0000256" key="1">
    <source>
        <dbReference type="ARBA" id="ARBA00022801"/>
    </source>
</evidence>
<feature type="domain" description="Sialate O-acetylesterase" evidence="3">
    <location>
        <begin position="109"/>
        <end position="337"/>
    </location>
</feature>
<comment type="caution">
    <text evidence="4">The sequence shown here is derived from an EMBL/GenBank/DDBJ whole genome shotgun (WGS) entry which is preliminary data.</text>
</comment>
<feature type="chain" id="PRO_5017379718" evidence="2">
    <location>
        <begin position="24"/>
        <end position="489"/>
    </location>
</feature>
<dbReference type="Gene3D" id="3.40.50.1110">
    <property type="entry name" value="SGNH hydrolase"/>
    <property type="match status" value="1"/>
</dbReference>
<evidence type="ECO:0000313" key="5">
    <source>
        <dbReference type="Proteomes" id="UP000265926"/>
    </source>
</evidence>
<evidence type="ECO:0000259" key="3">
    <source>
        <dbReference type="Pfam" id="PF03629"/>
    </source>
</evidence>
<dbReference type="SUPFAM" id="SSF52266">
    <property type="entry name" value="SGNH hydrolase"/>
    <property type="match status" value="1"/>
</dbReference>
<keyword evidence="2" id="KW-0732">Signal</keyword>
<proteinExistence type="predicted"/>
<evidence type="ECO:0000256" key="2">
    <source>
        <dbReference type="SAM" id="SignalP"/>
    </source>
</evidence>
<dbReference type="RefSeq" id="WP_119438896.1">
    <property type="nucleotide sequence ID" value="NZ_QWGR01000009.1"/>
</dbReference>
<accession>A0A399SUW0</accession>
<dbReference type="Pfam" id="PF03629">
    <property type="entry name" value="SASA"/>
    <property type="match status" value="1"/>
</dbReference>
<dbReference type="GO" id="GO:0005975">
    <property type="term" value="P:carbohydrate metabolic process"/>
    <property type="evidence" value="ECO:0007669"/>
    <property type="project" value="TreeGrafter"/>
</dbReference>
<dbReference type="InterPro" id="IPR036514">
    <property type="entry name" value="SGNH_hydro_sf"/>
</dbReference>
<evidence type="ECO:0000313" key="4">
    <source>
        <dbReference type="EMBL" id="RIJ47178.1"/>
    </source>
</evidence>
<dbReference type="GO" id="GO:0001681">
    <property type="term" value="F:sialate O-acetylesterase activity"/>
    <property type="evidence" value="ECO:0007669"/>
    <property type="project" value="InterPro"/>
</dbReference>
<feature type="signal peptide" evidence="2">
    <location>
        <begin position="1"/>
        <end position="23"/>
    </location>
</feature>
<dbReference type="AlphaFoldDB" id="A0A399SUW0"/>
<dbReference type="Proteomes" id="UP000265926">
    <property type="component" value="Unassembled WGS sequence"/>
</dbReference>
<dbReference type="InterPro" id="IPR039329">
    <property type="entry name" value="SIAE"/>
</dbReference>
<dbReference type="PANTHER" id="PTHR22901:SF0">
    <property type="entry name" value="SIALATE O-ACETYLESTERASE"/>
    <property type="match status" value="1"/>
</dbReference>
<dbReference type="InterPro" id="IPR005181">
    <property type="entry name" value="SASA"/>
</dbReference>
<dbReference type="PANTHER" id="PTHR22901">
    <property type="entry name" value="SIALATE O-ACETYLESTERASE"/>
    <property type="match status" value="1"/>
</dbReference>
<keyword evidence="5" id="KW-1185">Reference proteome</keyword>